<feature type="domain" description="Saccharopine dehydrogenase NADP binding" evidence="2">
    <location>
        <begin position="7"/>
        <end position="127"/>
    </location>
</feature>
<dbReference type="InterPro" id="IPR032095">
    <property type="entry name" value="Sacchrp_dh-like_C"/>
</dbReference>
<sequence length="380" mass="42436">MNKHYKIIIAGAGGIAEAVGLILAEWCEVSPTLFIGNRTISKAQKIAKWIKEGTTQPCTINTFHLDTEDISAEMEDIFHQADILLDCLPGTLAPKIAAFAKDYNMHYANLTEYVDETNKIISLAKDAKTGFILQTGLAPGYINILANKLFKDFCNDFEVNKVNSLVFKVGALTNHAVAPHYYGFTWSPVGVATEYIKNAVVVRDYKRTILPSLSEKATIIIDGIAYEEDLTSGGAADLPDVFVGKVRSLDYKTLRHPGHYDWVQRQINHNDNTKDIIRALQQEMEKQIPHIEDDQIILYAAVEGKDSKDVLRRREVSKKISPNKVGQHYLRAIQITTAVPLIQSAQLLLEESYTGVILQSQIEPDKFLEGSFIVPVYGKI</sequence>
<reference evidence="5" key="1">
    <citation type="journal article" date="2019" name="Int. J. Syst. Evol. Microbiol.">
        <title>The Global Catalogue of Microorganisms (GCM) 10K type strain sequencing project: providing services to taxonomists for standard genome sequencing and annotation.</title>
        <authorList>
            <consortium name="The Broad Institute Genomics Platform"/>
            <consortium name="The Broad Institute Genome Sequencing Center for Infectious Disease"/>
            <person name="Wu L."/>
            <person name="Ma J."/>
        </authorList>
    </citation>
    <scope>NUCLEOTIDE SEQUENCE [LARGE SCALE GENOMIC DNA]</scope>
    <source>
        <strain evidence="5">DT92</strain>
    </source>
</reference>
<dbReference type="SUPFAM" id="SSF55347">
    <property type="entry name" value="Glyceraldehyde-3-phosphate dehydrogenase-like, C-terminal domain"/>
    <property type="match status" value="1"/>
</dbReference>
<dbReference type="Pfam" id="PF03435">
    <property type="entry name" value="Sacchrp_dh_NADP"/>
    <property type="match status" value="1"/>
</dbReference>
<dbReference type="RefSeq" id="WP_378318653.1">
    <property type="nucleotide sequence ID" value="NZ_JBHUHY010000002.1"/>
</dbReference>
<organism evidence="4 5">
    <name type="scientific">Aquimarina celericrescens</name>
    <dbReference type="NCBI Taxonomy" id="1964542"/>
    <lineage>
        <taxon>Bacteria</taxon>
        <taxon>Pseudomonadati</taxon>
        <taxon>Bacteroidota</taxon>
        <taxon>Flavobacteriia</taxon>
        <taxon>Flavobacteriales</taxon>
        <taxon>Flavobacteriaceae</taxon>
        <taxon>Aquimarina</taxon>
    </lineage>
</organism>
<dbReference type="SUPFAM" id="SSF51735">
    <property type="entry name" value="NAD(P)-binding Rossmann-fold domains"/>
    <property type="match status" value="1"/>
</dbReference>
<proteinExistence type="predicted"/>
<dbReference type="Gene3D" id="3.30.360.10">
    <property type="entry name" value="Dihydrodipicolinate Reductase, domain 2"/>
    <property type="match status" value="1"/>
</dbReference>
<evidence type="ECO:0000313" key="4">
    <source>
        <dbReference type="EMBL" id="MFD2185680.1"/>
    </source>
</evidence>
<evidence type="ECO:0000256" key="1">
    <source>
        <dbReference type="ARBA" id="ARBA00023002"/>
    </source>
</evidence>
<keyword evidence="1" id="KW-0560">Oxidoreductase</keyword>
<name>A0ABW5AT72_9FLAO</name>
<evidence type="ECO:0000259" key="3">
    <source>
        <dbReference type="Pfam" id="PF16653"/>
    </source>
</evidence>
<dbReference type="EMBL" id="JBHUHY010000002">
    <property type="protein sequence ID" value="MFD2185680.1"/>
    <property type="molecule type" value="Genomic_DNA"/>
</dbReference>
<protein>
    <submittedName>
        <fullName evidence="4">Saccharopine dehydrogenase family protein</fullName>
    </submittedName>
</protein>
<evidence type="ECO:0000259" key="2">
    <source>
        <dbReference type="Pfam" id="PF03435"/>
    </source>
</evidence>
<comment type="caution">
    <text evidence="4">The sequence shown here is derived from an EMBL/GenBank/DDBJ whole genome shotgun (WGS) entry which is preliminary data.</text>
</comment>
<dbReference type="InterPro" id="IPR036291">
    <property type="entry name" value="NAD(P)-bd_dom_sf"/>
</dbReference>
<feature type="domain" description="Saccharopine dehydrogenase-like C-terminal" evidence="3">
    <location>
        <begin position="136"/>
        <end position="368"/>
    </location>
</feature>
<dbReference type="Gene3D" id="3.40.50.720">
    <property type="entry name" value="NAD(P)-binding Rossmann-like Domain"/>
    <property type="match status" value="1"/>
</dbReference>
<dbReference type="Proteomes" id="UP001597344">
    <property type="component" value="Unassembled WGS sequence"/>
</dbReference>
<gene>
    <name evidence="4" type="ORF">ACFSJT_02685</name>
</gene>
<dbReference type="PANTHER" id="PTHR11133:SF22">
    <property type="entry name" value="ALPHA-AMINOADIPIC SEMIALDEHYDE SYNTHASE, MITOCHONDRIAL"/>
    <property type="match status" value="1"/>
</dbReference>
<dbReference type="InterPro" id="IPR051168">
    <property type="entry name" value="AASS"/>
</dbReference>
<accession>A0ABW5AT72</accession>
<dbReference type="Pfam" id="PF16653">
    <property type="entry name" value="Sacchrp_dh_C"/>
    <property type="match status" value="1"/>
</dbReference>
<keyword evidence="5" id="KW-1185">Reference proteome</keyword>
<dbReference type="InterPro" id="IPR005097">
    <property type="entry name" value="Sacchrp_dh_NADP-bd"/>
</dbReference>
<dbReference type="PANTHER" id="PTHR11133">
    <property type="entry name" value="SACCHAROPINE DEHYDROGENASE"/>
    <property type="match status" value="1"/>
</dbReference>
<evidence type="ECO:0000313" key="5">
    <source>
        <dbReference type="Proteomes" id="UP001597344"/>
    </source>
</evidence>